<dbReference type="InterPro" id="IPR036397">
    <property type="entry name" value="RNaseH_sf"/>
</dbReference>
<feature type="domain" description="Piwi" evidence="2">
    <location>
        <begin position="607"/>
        <end position="925"/>
    </location>
</feature>
<feature type="region of interest" description="Disordered" evidence="1">
    <location>
        <begin position="1"/>
        <end position="68"/>
    </location>
</feature>
<dbReference type="GO" id="GO:0003676">
    <property type="term" value="F:nucleic acid binding"/>
    <property type="evidence" value="ECO:0007669"/>
    <property type="project" value="InterPro"/>
</dbReference>
<reference evidence="3" key="1">
    <citation type="submission" date="2021-12" db="EMBL/GenBank/DDBJ databases">
        <authorList>
            <person name="Zaccaron A."/>
            <person name="Stergiopoulos I."/>
        </authorList>
    </citation>
    <scope>NUCLEOTIDE SEQUENCE</scope>
    <source>
        <strain evidence="3">Race5_Kim</strain>
    </source>
</reference>
<keyword evidence="4" id="KW-1185">Reference proteome</keyword>
<proteinExistence type="predicted"/>
<dbReference type="SMART" id="SM00950">
    <property type="entry name" value="Piwi"/>
    <property type="match status" value="1"/>
</dbReference>
<dbReference type="InterPro" id="IPR014811">
    <property type="entry name" value="ArgoL1"/>
</dbReference>
<dbReference type="EMBL" id="CP090175">
    <property type="protein sequence ID" value="UJO25001.1"/>
    <property type="molecule type" value="Genomic_DNA"/>
</dbReference>
<evidence type="ECO:0000256" key="1">
    <source>
        <dbReference type="SAM" id="MobiDB-lite"/>
    </source>
</evidence>
<accession>A0A9Q8UWG8</accession>
<dbReference type="Gene3D" id="3.40.50.2300">
    <property type="match status" value="1"/>
</dbReference>
<dbReference type="Gene3D" id="3.30.420.10">
    <property type="entry name" value="Ribonuclease H-like superfamily/Ribonuclease H"/>
    <property type="match status" value="1"/>
</dbReference>
<dbReference type="OrthoDB" id="10252740at2759"/>
<sequence length="998" mass="110449">MSGNQNNKNKKNANKSTAPPMDGQLAIAMQGADISGNDDKPAKLPFELQQDGQPKINPEDKKDKDPSFYDEEYAVSNITGTQGEKLDIRVNRLAISYNLLPKEFYCYSVALPRISGRVVTKRHIKKFLMRETLITGQPWSAAFASNKIFTDWDSLIVTADPKIGLPTQQGDKATATFPFRNQSDPPGTAPTPVTSTITCLAVISRSGLTDYLGPDGINAPTFNHSVWMRIFNMMLKHFAAQANNTITIGNKLFRTVPSNAQRLPSGLLPQQGFFASVRPVNKGLQVHFNTAAAAFFPAIPLHKFLQGYFGPTLNLESVNGHLRAEIVATITGLKVRYMYNPPDPDTRARSPPLANAAAGRLKTVNSLGGSADAVSRPLQGYPAQTSWTVEQHFNTNVLTPPARIQCPKLPLINVGPKSTPQNRNAEVWIPMELLMIEPNQPLRTTVPENDMTPMATHSRRRPLQNVALLEGAGLQLLQRSMLIQHRVMQIAGGAGQLMHTVGRFLPLPELQYRGQGRAEKHRMKSGRWDLKRQKFRSGTKLDKLLVIIVADANLDKSQVQQTLNKVARGLDGYGVECTGAQFAHAPNAGSVHLSAAYDSFRQPSIRTVLVILPRKDFNMYSEVKTWGELGKGVNTICVTKDNATRSLHKPDFQGNLALKFNAKLGGKNHTLGNSFQGLLHWESGATMVVGADVTHPGPSSIEYCPSIAAVVASQDKDCVQFPGSMRLQASRTETILDMQGMMVERLRHWKVKNKDTLPDSILYYRDGVSESQFAMVKQQELSAIRAAYTQVAGQDAKVAITVVVCTKRHQTRFYPRAKQEDLGEKELEHFDRNMNFNNGLVVDDPAIRGPHYFDFYLQGHQALQGTARPCHYFVIENGMDFGPDDLQMITYGLSWVYATSLTPISLAAPAYYADKLCERGRAWLRPLLVRGHGLRPTPQQVAAIIAPLGQHATDQQKRNHVAAHYASGQNAGPVIFWPRNGTLKNPCHQAIEDTMFYV</sequence>
<reference evidence="3" key="2">
    <citation type="journal article" date="2022" name="Microb. Genom.">
        <title>A chromosome-scale genome assembly of the tomato pathogen Cladosporium fulvum reveals a compartmentalized genome architecture and the presence of a dispensable chromosome.</title>
        <authorList>
            <person name="Zaccaron A.Z."/>
            <person name="Chen L.H."/>
            <person name="Samaras A."/>
            <person name="Stergiopoulos I."/>
        </authorList>
    </citation>
    <scope>NUCLEOTIDE SEQUENCE</scope>
    <source>
        <strain evidence="3">Race5_Kim</strain>
    </source>
</reference>
<protein>
    <recommendedName>
        <fullName evidence="2">Piwi domain-containing protein</fullName>
    </recommendedName>
</protein>
<evidence type="ECO:0000259" key="2">
    <source>
        <dbReference type="PROSITE" id="PS50822"/>
    </source>
</evidence>
<dbReference type="Pfam" id="PF08699">
    <property type="entry name" value="ArgoL1"/>
    <property type="match status" value="1"/>
</dbReference>
<dbReference type="InterPro" id="IPR003165">
    <property type="entry name" value="Piwi"/>
</dbReference>
<dbReference type="Pfam" id="PF02171">
    <property type="entry name" value="Piwi"/>
    <property type="match status" value="1"/>
</dbReference>
<evidence type="ECO:0000313" key="4">
    <source>
        <dbReference type="Proteomes" id="UP000756132"/>
    </source>
</evidence>
<dbReference type="InterPro" id="IPR036085">
    <property type="entry name" value="PAZ_dom_sf"/>
</dbReference>
<dbReference type="PROSITE" id="PS50822">
    <property type="entry name" value="PIWI"/>
    <property type="match status" value="1"/>
</dbReference>
<dbReference type="KEGG" id="ffu:CLAFUR5_14106"/>
<dbReference type="SUPFAM" id="SSF53098">
    <property type="entry name" value="Ribonuclease H-like"/>
    <property type="match status" value="1"/>
</dbReference>
<dbReference type="Gene3D" id="2.170.260.10">
    <property type="entry name" value="paz domain"/>
    <property type="match status" value="1"/>
</dbReference>
<organism evidence="3 4">
    <name type="scientific">Passalora fulva</name>
    <name type="common">Tomato leaf mold</name>
    <name type="synonym">Cladosporium fulvum</name>
    <dbReference type="NCBI Taxonomy" id="5499"/>
    <lineage>
        <taxon>Eukaryota</taxon>
        <taxon>Fungi</taxon>
        <taxon>Dikarya</taxon>
        <taxon>Ascomycota</taxon>
        <taxon>Pezizomycotina</taxon>
        <taxon>Dothideomycetes</taxon>
        <taxon>Dothideomycetidae</taxon>
        <taxon>Mycosphaerellales</taxon>
        <taxon>Mycosphaerellaceae</taxon>
        <taxon>Fulvia</taxon>
    </lineage>
</organism>
<dbReference type="AlphaFoldDB" id="A0A9Q8UWG8"/>
<dbReference type="PANTHER" id="PTHR22891">
    <property type="entry name" value="EUKARYOTIC TRANSLATION INITIATION FACTOR 2C"/>
    <property type="match status" value="1"/>
</dbReference>
<name>A0A9Q8UWG8_PASFU</name>
<dbReference type="RefSeq" id="XP_047769367.1">
    <property type="nucleotide sequence ID" value="XM_047913254.1"/>
</dbReference>
<dbReference type="GeneID" id="71993984"/>
<gene>
    <name evidence="3" type="ORF">CLAFUR5_14106</name>
</gene>
<dbReference type="SUPFAM" id="SSF101690">
    <property type="entry name" value="PAZ domain"/>
    <property type="match status" value="1"/>
</dbReference>
<feature type="compositionally biased region" description="Basic and acidic residues" evidence="1">
    <location>
        <begin position="57"/>
        <end position="67"/>
    </location>
</feature>
<dbReference type="InterPro" id="IPR012337">
    <property type="entry name" value="RNaseH-like_sf"/>
</dbReference>
<dbReference type="Proteomes" id="UP000756132">
    <property type="component" value="Chromosome 13"/>
</dbReference>
<evidence type="ECO:0000313" key="3">
    <source>
        <dbReference type="EMBL" id="UJO25001.1"/>
    </source>
</evidence>